<feature type="non-terminal residue" evidence="1">
    <location>
        <position position="1"/>
    </location>
</feature>
<dbReference type="EMBL" id="JACVVK020000131">
    <property type="protein sequence ID" value="KAK7490028.1"/>
    <property type="molecule type" value="Genomic_DNA"/>
</dbReference>
<name>A0ABD0KRX6_9CAEN</name>
<accession>A0ABD0KRX6</accession>
<keyword evidence="2" id="KW-1185">Reference proteome</keyword>
<comment type="caution">
    <text evidence="1">The sequence shown here is derived from an EMBL/GenBank/DDBJ whole genome shotgun (WGS) entry which is preliminary data.</text>
</comment>
<proteinExistence type="predicted"/>
<gene>
    <name evidence="1" type="ORF">BaRGS_00018728</name>
</gene>
<protein>
    <submittedName>
        <fullName evidence="1">Uncharacterized protein</fullName>
    </submittedName>
</protein>
<dbReference type="AlphaFoldDB" id="A0ABD0KRX6"/>
<dbReference type="Proteomes" id="UP001519460">
    <property type="component" value="Unassembled WGS sequence"/>
</dbReference>
<sequence length="71" mass="8109">DIQMPYAYDWNRSIMPEYTIVKWVLISLWTVARSPGSFDRVCAHVPSSVCLTTTTRHLSPARALFVHLSTD</sequence>
<evidence type="ECO:0000313" key="2">
    <source>
        <dbReference type="Proteomes" id="UP001519460"/>
    </source>
</evidence>
<reference evidence="1 2" key="1">
    <citation type="journal article" date="2023" name="Sci. Data">
        <title>Genome assembly of the Korean intertidal mud-creeper Batillaria attramentaria.</title>
        <authorList>
            <person name="Patra A.K."/>
            <person name="Ho P.T."/>
            <person name="Jun S."/>
            <person name="Lee S.J."/>
            <person name="Kim Y."/>
            <person name="Won Y.J."/>
        </authorList>
    </citation>
    <scope>NUCLEOTIDE SEQUENCE [LARGE SCALE GENOMIC DNA]</scope>
    <source>
        <strain evidence="1">Wonlab-2016</strain>
    </source>
</reference>
<evidence type="ECO:0000313" key="1">
    <source>
        <dbReference type="EMBL" id="KAK7490028.1"/>
    </source>
</evidence>
<organism evidence="1 2">
    <name type="scientific">Batillaria attramentaria</name>
    <dbReference type="NCBI Taxonomy" id="370345"/>
    <lineage>
        <taxon>Eukaryota</taxon>
        <taxon>Metazoa</taxon>
        <taxon>Spiralia</taxon>
        <taxon>Lophotrochozoa</taxon>
        <taxon>Mollusca</taxon>
        <taxon>Gastropoda</taxon>
        <taxon>Caenogastropoda</taxon>
        <taxon>Sorbeoconcha</taxon>
        <taxon>Cerithioidea</taxon>
        <taxon>Batillariidae</taxon>
        <taxon>Batillaria</taxon>
    </lineage>
</organism>